<feature type="region of interest" description="Disordered" evidence="1">
    <location>
        <begin position="124"/>
        <end position="171"/>
    </location>
</feature>
<organism evidence="3 4">
    <name type="scientific">Lucilia cuprina</name>
    <name type="common">Green bottle fly</name>
    <name type="synonym">Australian sheep blowfly</name>
    <dbReference type="NCBI Taxonomy" id="7375"/>
    <lineage>
        <taxon>Eukaryota</taxon>
        <taxon>Metazoa</taxon>
        <taxon>Ecdysozoa</taxon>
        <taxon>Arthropoda</taxon>
        <taxon>Hexapoda</taxon>
        <taxon>Insecta</taxon>
        <taxon>Pterygota</taxon>
        <taxon>Neoptera</taxon>
        <taxon>Endopterygota</taxon>
        <taxon>Diptera</taxon>
        <taxon>Brachycera</taxon>
        <taxon>Muscomorpha</taxon>
        <taxon>Oestroidea</taxon>
        <taxon>Calliphoridae</taxon>
        <taxon>Luciliinae</taxon>
        <taxon>Lucilia</taxon>
    </lineage>
</organism>
<dbReference type="Proteomes" id="UP000037069">
    <property type="component" value="Unassembled WGS sequence"/>
</dbReference>
<sequence>MMNKQIIVAGFLLFEIYCIQADVQQLKVNDRSYLPPLEQNLNKGYLPPDKKISQQSRSSHESNDFTKGNFNYKHNKPKVIDDPLPTKVDYVQPLALDFASGKYKPIYKGALISGLFYNENEANSLNRDTSKETPLNEEVKTHKKEQLQTEATTSNSLNHKDSLRDRNKNSKGSLEDVIPINYYADDVTMYKLFNYDDDTTLSNSEPVVIFKPGDDISFTEDTTIIDDYEHMFPVEFIKKHLKPSTLKTTSTTTPSPPSPPTDDPHSNEATKHQTTSAADSESNHTTRPGYIYDKPKITFTF</sequence>
<evidence type="ECO:0000256" key="2">
    <source>
        <dbReference type="SAM" id="SignalP"/>
    </source>
</evidence>
<evidence type="ECO:0000313" key="3">
    <source>
        <dbReference type="EMBL" id="KNC27579.1"/>
    </source>
</evidence>
<reference evidence="3 4" key="1">
    <citation type="journal article" date="2015" name="Nat. Commun.">
        <title>Lucilia cuprina genome unlocks parasitic fly biology to underpin future interventions.</title>
        <authorList>
            <person name="Anstead C.A."/>
            <person name="Korhonen P.K."/>
            <person name="Young N.D."/>
            <person name="Hall R.S."/>
            <person name="Jex A.R."/>
            <person name="Murali S.C."/>
            <person name="Hughes D.S."/>
            <person name="Lee S.F."/>
            <person name="Perry T."/>
            <person name="Stroehlein A.J."/>
            <person name="Ansell B.R."/>
            <person name="Breugelmans B."/>
            <person name="Hofmann A."/>
            <person name="Qu J."/>
            <person name="Dugan S."/>
            <person name="Lee S.L."/>
            <person name="Chao H."/>
            <person name="Dinh H."/>
            <person name="Han Y."/>
            <person name="Doddapaneni H.V."/>
            <person name="Worley K.C."/>
            <person name="Muzny D.M."/>
            <person name="Ioannidis P."/>
            <person name="Waterhouse R.M."/>
            <person name="Zdobnov E.M."/>
            <person name="James P.J."/>
            <person name="Bagnall N.H."/>
            <person name="Kotze A.C."/>
            <person name="Gibbs R.A."/>
            <person name="Richards S."/>
            <person name="Batterham P."/>
            <person name="Gasser R.B."/>
        </authorList>
    </citation>
    <scope>NUCLEOTIDE SEQUENCE [LARGE SCALE GENOMIC DNA]</scope>
    <source>
        <strain evidence="3 4">LS</strain>
        <tissue evidence="3">Full body</tissue>
    </source>
</reference>
<feature type="compositionally biased region" description="Low complexity" evidence="1">
    <location>
        <begin position="244"/>
        <end position="253"/>
    </location>
</feature>
<feature type="compositionally biased region" description="Polar residues" evidence="1">
    <location>
        <begin position="272"/>
        <end position="286"/>
    </location>
</feature>
<keyword evidence="4" id="KW-1185">Reference proteome</keyword>
<feature type="chain" id="PRO_5005535944" description="DUF4794 domain-containing protein" evidence="2">
    <location>
        <begin position="22"/>
        <end position="301"/>
    </location>
</feature>
<keyword evidence="2" id="KW-0732">Signal</keyword>
<evidence type="ECO:0008006" key="5">
    <source>
        <dbReference type="Google" id="ProtNLM"/>
    </source>
</evidence>
<dbReference type="AlphaFoldDB" id="A0A0L0C833"/>
<evidence type="ECO:0000256" key="1">
    <source>
        <dbReference type="SAM" id="MobiDB-lite"/>
    </source>
</evidence>
<feature type="region of interest" description="Disordered" evidence="1">
    <location>
        <begin position="244"/>
        <end position="301"/>
    </location>
</feature>
<feature type="compositionally biased region" description="Basic and acidic residues" evidence="1">
    <location>
        <begin position="48"/>
        <end position="64"/>
    </location>
</feature>
<comment type="caution">
    <text evidence="3">The sequence shown here is derived from an EMBL/GenBank/DDBJ whole genome shotgun (WGS) entry which is preliminary data.</text>
</comment>
<feature type="region of interest" description="Disordered" evidence="1">
    <location>
        <begin position="39"/>
        <end position="78"/>
    </location>
</feature>
<feature type="compositionally biased region" description="Basic and acidic residues" evidence="1">
    <location>
        <begin position="158"/>
        <end position="168"/>
    </location>
</feature>
<feature type="compositionally biased region" description="Basic and acidic residues" evidence="1">
    <location>
        <begin position="137"/>
        <end position="147"/>
    </location>
</feature>
<proteinExistence type="predicted"/>
<evidence type="ECO:0000313" key="4">
    <source>
        <dbReference type="Proteomes" id="UP000037069"/>
    </source>
</evidence>
<feature type="compositionally biased region" description="Polar residues" evidence="1">
    <location>
        <begin position="148"/>
        <end position="157"/>
    </location>
</feature>
<feature type="compositionally biased region" description="Basic and acidic residues" evidence="1">
    <location>
        <begin position="262"/>
        <end position="271"/>
    </location>
</feature>
<dbReference type="EMBL" id="JRES01000882">
    <property type="protein sequence ID" value="KNC27579.1"/>
    <property type="molecule type" value="Genomic_DNA"/>
</dbReference>
<gene>
    <name evidence="3" type="ORF">FF38_05108</name>
</gene>
<protein>
    <recommendedName>
        <fullName evidence="5">DUF4794 domain-containing protein</fullName>
    </recommendedName>
</protein>
<feature type="signal peptide" evidence="2">
    <location>
        <begin position="1"/>
        <end position="21"/>
    </location>
</feature>
<dbReference type="OrthoDB" id="8019599at2759"/>
<name>A0A0L0C833_LUCCU</name>
<accession>A0A0L0C833</accession>